<sequence length="917" mass="100671">MSSFHDLQKMLMQRESEFIDRQDLSLCAVTWNVNNNKPPETLLPMIRAARTAVPLPHISNNVVAPPPPVSDAFDSSEAAGDDEGDDADVPESSSTAGGDLSHPALPAHVGLTAMGEGEEGPQVFPDLYAFGFQEIDLTASGLILSDTSKAAPWHQKIQAALDEDGEPYIHVFSKQMVGLLLCLFVKKRYASELTDLAWSTAGCGLMGTMGNKGGVAIRFRFRQTTFCIVCAHLCAQARNVARRNRDQSHVIWMGDFNYRLNMGCPEAVAQVEAEQWDTLLAHDQLCIEREKQTTFPSPSPSLFFALSRLLVGRPPLQLCIEREKQTTFPSPSPSLFFALSRLLVGRPPLQLCIEREKQTTFPSPSPSLFFALSRLLVGRPPLQLCIEREKQTTFPGCAEGPIRFAPTYKYRPHTASYHVSAEHPRTPSWCDRVLFRVPRRQLDRLQDPDRPACIQLRSLPPADAPAGTAGTPPVRGIYATVSGGPGEDSAPPTQLRDQILLRSYHRIDTSLMSDHRPVAALFDVPVWVVSAKRREAVYSSLIRDMDRLINDSIPTAAVSATQIEFGTVAYGSPVKRTLNVVNLGKVPARFQFSRPDADTPLPGWLVAHPTTGTLQPGESVDIVCTAIVRGPSELTADLNERQQALNCIVVFQIVDGRDHFVPRLITVTSTPGLTHTHTPPGCPTRADLHRRAPPPRPIQITFSGHYLPSCFGARLPFLLDLPRPIRSLESPSPVASATSPLLPPPATLSALLQPAQPQRTNSIPAELWRMAAFIFAHRGQLPAMRPLDMGDPTTLVTLAEIREALDTGTEFPLTATLPAMLQSIVVFFEALPRPLISREYHSLMTAAQRGSVSMKWSILNQMPVMVGTALTYCLVLLKHLPPCRQTLDFQTALCSAFFQSGGSLSPALAQFMADLIR</sequence>
<proteinExistence type="predicted"/>
<dbReference type="Gene3D" id="3.60.10.10">
    <property type="entry name" value="Endonuclease/exonuclease/phosphatase"/>
    <property type="match status" value="3"/>
</dbReference>
<gene>
    <name evidence="3" type="ORF">PAPYR_1434</name>
</gene>
<dbReference type="InterPro" id="IPR013783">
    <property type="entry name" value="Ig-like_fold"/>
</dbReference>
<reference evidence="3" key="1">
    <citation type="journal article" date="2022" name="bioRxiv">
        <title>Genomics of Preaxostyla Flagellates Illuminates Evolutionary Transitions and the Path Towards Mitochondrial Loss.</title>
        <authorList>
            <person name="Novak L.V.F."/>
            <person name="Treitli S.C."/>
            <person name="Pyrih J."/>
            <person name="Halakuc P."/>
            <person name="Pipaliya S.V."/>
            <person name="Vacek V."/>
            <person name="Brzon O."/>
            <person name="Soukal P."/>
            <person name="Eme L."/>
            <person name="Dacks J.B."/>
            <person name="Karnkowska A."/>
            <person name="Elias M."/>
            <person name="Hampl V."/>
        </authorList>
    </citation>
    <scope>NUCLEOTIDE SEQUENCE</scope>
    <source>
        <strain evidence="3">RCP-MX</strain>
    </source>
</reference>
<dbReference type="Pfam" id="PF22669">
    <property type="entry name" value="Exo_endo_phos2"/>
    <property type="match status" value="2"/>
</dbReference>
<dbReference type="Pfam" id="PF21310">
    <property type="entry name" value="OCRL-like_ASH"/>
    <property type="match status" value="1"/>
</dbReference>
<dbReference type="EMBL" id="JAPMOS010000004">
    <property type="protein sequence ID" value="KAJ4462240.1"/>
    <property type="molecule type" value="Genomic_DNA"/>
</dbReference>
<feature type="domain" description="Inositol polyphosphate-related phosphatase" evidence="2">
    <location>
        <begin position="22"/>
        <end position="530"/>
    </location>
</feature>
<keyword evidence="4" id="KW-1185">Reference proteome</keyword>
<organism evidence="3 4">
    <name type="scientific">Paratrimastix pyriformis</name>
    <dbReference type="NCBI Taxonomy" id="342808"/>
    <lineage>
        <taxon>Eukaryota</taxon>
        <taxon>Metamonada</taxon>
        <taxon>Preaxostyla</taxon>
        <taxon>Paratrimastigidae</taxon>
        <taxon>Paratrimastix</taxon>
    </lineage>
</organism>
<protein>
    <submittedName>
        <fullName evidence="3">Phosphatase family protein</fullName>
    </submittedName>
</protein>
<dbReference type="Gene3D" id="2.60.40.10">
    <property type="entry name" value="Immunoglobulins"/>
    <property type="match status" value="1"/>
</dbReference>
<dbReference type="InterPro" id="IPR000300">
    <property type="entry name" value="IPPc"/>
</dbReference>
<dbReference type="PANTHER" id="PTHR11200:SF300">
    <property type="entry name" value="TYPE II INOSITOL 1,4,5-TRISPHOSPHATE 5-PHOSPHATASE"/>
    <property type="match status" value="1"/>
</dbReference>
<comment type="caution">
    <text evidence="3">The sequence shown here is derived from an EMBL/GenBank/DDBJ whole genome shotgun (WGS) entry which is preliminary data.</text>
</comment>
<evidence type="ECO:0000313" key="3">
    <source>
        <dbReference type="EMBL" id="KAJ4462240.1"/>
    </source>
</evidence>
<feature type="compositionally biased region" description="Acidic residues" evidence="1">
    <location>
        <begin position="79"/>
        <end position="89"/>
    </location>
</feature>
<feature type="region of interest" description="Disordered" evidence="1">
    <location>
        <begin position="58"/>
        <end position="104"/>
    </location>
</feature>
<evidence type="ECO:0000313" key="4">
    <source>
        <dbReference type="Proteomes" id="UP001141327"/>
    </source>
</evidence>
<accession>A0ABQ8UZL3</accession>
<evidence type="ECO:0000259" key="2">
    <source>
        <dbReference type="SMART" id="SM00128"/>
    </source>
</evidence>
<dbReference type="InterPro" id="IPR048869">
    <property type="entry name" value="OCRL-1_2_ASH"/>
</dbReference>
<dbReference type="InterPro" id="IPR046985">
    <property type="entry name" value="IP5"/>
</dbReference>
<feature type="region of interest" description="Disordered" evidence="1">
    <location>
        <begin position="671"/>
        <end position="694"/>
    </location>
</feature>
<dbReference type="PANTHER" id="PTHR11200">
    <property type="entry name" value="INOSITOL 5-PHOSPHATASE"/>
    <property type="match status" value="1"/>
</dbReference>
<evidence type="ECO:0000256" key="1">
    <source>
        <dbReference type="SAM" id="MobiDB-lite"/>
    </source>
</evidence>
<dbReference type="Proteomes" id="UP001141327">
    <property type="component" value="Unassembled WGS sequence"/>
</dbReference>
<dbReference type="SMART" id="SM00128">
    <property type="entry name" value="IPPc"/>
    <property type="match status" value="1"/>
</dbReference>
<dbReference type="InterPro" id="IPR036691">
    <property type="entry name" value="Endo/exonu/phosph_ase_sf"/>
</dbReference>
<dbReference type="SUPFAM" id="SSF56219">
    <property type="entry name" value="DNase I-like"/>
    <property type="match status" value="2"/>
</dbReference>
<name>A0ABQ8UZL3_9EUKA</name>